<dbReference type="GO" id="GO:0004788">
    <property type="term" value="F:thiamine diphosphokinase activity"/>
    <property type="evidence" value="ECO:0007669"/>
    <property type="project" value="UniProtKB-UniRule"/>
</dbReference>
<evidence type="ECO:0000256" key="3">
    <source>
        <dbReference type="ARBA" id="ARBA00022777"/>
    </source>
</evidence>
<keyword evidence="2" id="KW-0547">Nucleotide-binding</keyword>
<reference evidence="7 8" key="1">
    <citation type="submission" date="2017-06" db="EMBL/GenBank/DDBJ databases">
        <authorList>
            <consortium name="Pathogen Informatics"/>
        </authorList>
    </citation>
    <scope>NUCLEOTIDE SEQUENCE [LARGE SCALE GENOMIC DNA]</scope>
    <source>
        <strain evidence="7 8">NCTC11291</strain>
    </source>
</reference>
<evidence type="ECO:0000313" key="8">
    <source>
        <dbReference type="Proteomes" id="UP000215144"/>
    </source>
</evidence>
<dbReference type="Pfam" id="PF04265">
    <property type="entry name" value="TPK_B1_binding"/>
    <property type="match status" value="1"/>
</dbReference>
<dbReference type="InterPro" id="IPR007371">
    <property type="entry name" value="TPK_catalytic"/>
</dbReference>
<evidence type="ECO:0000256" key="4">
    <source>
        <dbReference type="ARBA" id="ARBA00022840"/>
    </source>
</evidence>
<dbReference type="GO" id="GO:0009229">
    <property type="term" value="P:thiamine diphosphate biosynthetic process"/>
    <property type="evidence" value="ECO:0007669"/>
    <property type="project" value="InterPro"/>
</dbReference>
<dbReference type="SUPFAM" id="SSF63999">
    <property type="entry name" value="Thiamin pyrophosphokinase, catalytic domain"/>
    <property type="match status" value="1"/>
</dbReference>
<evidence type="ECO:0000313" key="7">
    <source>
        <dbReference type="EMBL" id="SNV33535.1"/>
    </source>
</evidence>
<dbReference type="Gene3D" id="3.40.50.10240">
    <property type="entry name" value="Thiamin pyrophosphokinase, catalytic domain"/>
    <property type="match status" value="1"/>
</dbReference>
<organism evidence="7 8">
    <name type="scientific">Streptococcus acidominimus</name>
    <dbReference type="NCBI Taxonomy" id="1326"/>
    <lineage>
        <taxon>Bacteria</taxon>
        <taxon>Bacillati</taxon>
        <taxon>Bacillota</taxon>
        <taxon>Bacilli</taxon>
        <taxon>Lactobacillales</taxon>
        <taxon>Streptococcaceae</taxon>
        <taxon>Streptococcus</taxon>
    </lineage>
</organism>
<sequence>MVRVALLAGGDYSPPIGDFDLYVGIDRGAIRLLEKGFPLDWAVGDFDSISDDERNRVASSGAKVYSSSSEKNDTDTELALKHVFAEMPTAQTTVFGVFGGRVDHLLSNIFLPSDPELAPFMEQIHLVDETNHVSYLPKGQHILRLQAGMSYFSLMTSDNADLTIQGAKYDLTSANFFKKKIYSSNETLGQPITITAPSGYVVLVETKDRR</sequence>
<protein>
    <recommendedName>
        <fullName evidence="5">Thiamine diphosphokinase</fullName>
        <ecNumber evidence="5">2.7.6.2</ecNumber>
    </recommendedName>
</protein>
<name>A0A239WFY2_STRAI</name>
<dbReference type="SMART" id="SM00983">
    <property type="entry name" value="TPK_B1_binding"/>
    <property type="match status" value="1"/>
</dbReference>
<evidence type="ECO:0000259" key="6">
    <source>
        <dbReference type="SMART" id="SM00983"/>
    </source>
</evidence>
<dbReference type="Pfam" id="PF04263">
    <property type="entry name" value="TPK_catalytic"/>
    <property type="match status" value="1"/>
</dbReference>
<dbReference type="RefSeq" id="WP_095121541.1">
    <property type="nucleotide sequence ID" value="NZ_LT906454.1"/>
</dbReference>
<dbReference type="EMBL" id="LT906454">
    <property type="protein sequence ID" value="SNV33535.1"/>
    <property type="molecule type" value="Genomic_DNA"/>
</dbReference>
<dbReference type="Proteomes" id="UP000215144">
    <property type="component" value="Chromosome 1"/>
</dbReference>
<dbReference type="OrthoDB" id="9804377at2"/>
<keyword evidence="4" id="KW-0067">ATP-binding</keyword>
<dbReference type="InterPro" id="IPR006282">
    <property type="entry name" value="Thi_PPkinase"/>
</dbReference>
<keyword evidence="3 7" id="KW-0418">Kinase</keyword>
<dbReference type="NCBIfam" id="TIGR01378">
    <property type="entry name" value="thi_PPkinase"/>
    <property type="match status" value="1"/>
</dbReference>
<dbReference type="PANTHER" id="PTHR41299">
    <property type="entry name" value="THIAMINE PYROPHOSPHOKINASE"/>
    <property type="match status" value="1"/>
</dbReference>
<dbReference type="GO" id="GO:0005524">
    <property type="term" value="F:ATP binding"/>
    <property type="evidence" value="ECO:0007669"/>
    <property type="project" value="UniProtKB-KW"/>
</dbReference>
<accession>A0A239WFY2</accession>
<keyword evidence="1 7" id="KW-0808">Transferase</keyword>
<evidence type="ECO:0000256" key="5">
    <source>
        <dbReference type="NCBIfam" id="TIGR01378"/>
    </source>
</evidence>
<gene>
    <name evidence="7" type="primary">thiN</name>
    <name evidence="7" type="ORF">SAMEA4504048_00244</name>
</gene>
<dbReference type="CDD" id="cd07995">
    <property type="entry name" value="TPK"/>
    <property type="match status" value="1"/>
</dbReference>
<dbReference type="KEGG" id="saco:SAME_00244"/>
<dbReference type="AlphaFoldDB" id="A0A239WFY2"/>
<proteinExistence type="predicted"/>
<dbReference type="InterPro" id="IPR007373">
    <property type="entry name" value="Thiamin_PyroPKinase_B1-bd"/>
</dbReference>
<evidence type="ECO:0000256" key="2">
    <source>
        <dbReference type="ARBA" id="ARBA00022741"/>
    </source>
</evidence>
<dbReference type="GO" id="GO:0006772">
    <property type="term" value="P:thiamine metabolic process"/>
    <property type="evidence" value="ECO:0007669"/>
    <property type="project" value="UniProtKB-UniRule"/>
</dbReference>
<dbReference type="PANTHER" id="PTHR41299:SF1">
    <property type="entry name" value="THIAMINE PYROPHOSPHOKINASE"/>
    <property type="match status" value="1"/>
</dbReference>
<dbReference type="InterPro" id="IPR053149">
    <property type="entry name" value="TPK"/>
</dbReference>
<dbReference type="GO" id="GO:0030975">
    <property type="term" value="F:thiamine binding"/>
    <property type="evidence" value="ECO:0007669"/>
    <property type="project" value="InterPro"/>
</dbReference>
<feature type="domain" description="Thiamin pyrophosphokinase thiamin-binding" evidence="6">
    <location>
        <begin position="139"/>
        <end position="202"/>
    </location>
</feature>
<evidence type="ECO:0000256" key="1">
    <source>
        <dbReference type="ARBA" id="ARBA00022679"/>
    </source>
</evidence>
<dbReference type="EC" id="2.7.6.2" evidence="5"/>
<dbReference type="InterPro" id="IPR036759">
    <property type="entry name" value="TPK_catalytic_sf"/>
</dbReference>
<dbReference type="GO" id="GO:0016301">
    <property type="term" value="F:kinase activity"/>
    <property type="evidence" value="ECO:0007669"/>
    <property type="project" value="UniProtKB-KW"/>
</dbReference>